<dbReference type="SUPFAM" id="SSF52540">
    <property type="entry name" value="P-loop containing nucleoside triphosphate hydrolases"/>
    <property type="match status" value="1"/>
</dbReference>
<keyword evidence="3" id="KW-0813">Transport</keyword>
<dbReference type="PANTHER" id="PTHR43166:SF9">
    <property type="entry name" value="GLUTAMATE_ASPARTATE IMPORT ATP-BINDING PROTEIN GLTL"/>
    <property type="match status" value="1"/>
</dbReference>
<dbReference type="PROSITE" id="PS00211">
    <property type="entry name" value="ABC_TRANSPORTER_1"/>
    <property type="match status" value="1"/>
</dbReference>
<comment type="caution">
    <text evidence="11">The sequence shown here is derived from an EMBL/GenBank/DDBJ whole genome shotgun (WGS) entry which is preliminary data.</text>
</comment>
<dbReference type="Proteomes" id="UP000220629">
    <property type="component" value="Unassembled WGS sequence"/>
</dbReference>
<dbReference type="PANTHER" id="PTHR43166">
    <property type="entry name" value="AMINO ACID IMPORT ATP-BINDING PROTEIN"/>
    <property type="match status" value="1"/>
</dbReference>
<dbReference type="EMBL" id="PDDY01000004">
    <property type="protein sequence ID" value="PEH38459.1"/>
    <property type="molecule type" value="Genomic_DNA"/>
</dbReference>
<dbReference type="InterPro" id="IPR030679">
    <property type="entry name" value="ABC_ATPase_HisP-typ"/>
</dbReference>
<keyword evidence="7 11" id="KW-0067">ATP-binding</keyword>
<dbReference type="InterPro" id="IPR003439">
    <property type="entry name" value="ABC_transporter-like_ATP-bd"/>
</dbReference>
<accession>A0A2A7S4W3</accession>
<dbReference type="Gene3D" id="3.40.50.300">
    <property type="entry name" value="P-loop containing nucleotide triphosphate hydrolases"/>
    <property type="match status" value="1"/>
</dbReference>
<gene>
    <name evidence="11" type="ORF">CRM94_29160</name>
</gene>
<organism evidence="11 12">
    <name type="scientific">Burkholderia gladioli</name>
    <name type="common">Pseudomonas marginata</name>
    <name type="synonym">Phytomonas marginata</name>
    <dbReference type="NCBI Taxonomy" id="28095"/>
    <lineage>
        <taxon>Bacteria</taxon>
        <taxon>Pseudomonadati</taxon>
        <taxon>Pseudomonadota</taxon>
        <taxon>Betaproteobacteria</taxon>
        <taxon>Burkholderiales</taxon>
        <taxon>Burkholderiaceae</taxon>
        <taxon>Burkholderia</taxon>
    </lineage>
</organism>
<dbReference type="GO" id="GO:0005886">
    <property type="term" value="C:plasma membrane"/>
    <property type="evidence" value="ECO:0007669"/>
    <property type="project" value="UniProtKB-SubCell"/>
</dbReference>
<comment type="similarity">
    <text evidence="2">Belongs to the ABC transporter superfamily.</text>
</comment>
<evidence type="ECO:0000256" key="9">
    <source>
        <dbReference type="ARBA" id="ARBA00023136"/>
    </source>
</evidence>
<dbReference type="Pfam" id="PF00005">
    <property type="entry name" value="ABC_tran"/>
    <property type="match status" value="1"/>
</dbReference>
<name>A0A2A7S4W3_BURGA</name>
<dbReference type="InterPro" id="IPR027417">
    <property type="entry name" value="P-loop_NTPase"/>
</dbReference>
<dbReference type="InterPro" id="IPR050086">
    <property type="entry name" value="MetN_ABC_transporter-like"/>
</dbReference>
<evidence type="ECO:0000256" key="5">
    <source>
        <dbReference type="ARBA" id="ARBA00022519"/>
    </source>
</evidence>
<feature type="domain" description="ABC transporter" evidence="10">
    <location>
        <begin position="14"/>
        <end position="250"/>
    </location>
</feature>
<dbReference type="InterPro" id="IPR003593">
    <property type="entry name" value="AAA+_ATPase"/>
</dbReference>
<dbReference type="PROSITE" id="PS50893">
    <property type="entry name" value="ABC_TRANSPORTER_2"/>
    <property type="match status" value="1"/>
</dbReference>
<evidence type="ECO:0000256" key="4">
    <source>
        <dbReference type="ARBA" id="ARBA00022475"/>
    </source>
</evidence>
<keyword evidence="9" id="KW-0472">Membrane</keyword>
<keyword evidence="5" id="KW-0997">Cell inner membrane</keyword>
<protein>
    <submittedName>
        <fullName evidence="11">Amino acid ABC transporter ATP-binding protein</fullName>
    </submittedName>
</protein>
<dbReference type="InterPro" id="IPR017871">
    <property type="entry name" value="ABC_transporter-like_CS"/>
</dbReference>
<dbReference type="SMART" id="SM00382">
    <property type="entry name" value="AAA"/>
    <property type="match status" value="1"/>
</dbReference>
<keyword evidence="4" id="KW-1003">Cell membrane</keyword>
<evidence type="ECO:0000256" key="3">
    <source>
        <dbReference type="ARBA" id="ARBA00022448"/>
    </source>
</evidence>
<dbReference type="AlphaFoldDB" id="A0A2A7S4W3"/>
<dbReference type="PIRSF" id="PIRSF039085">
    <property type="entry name" value="ABC_ATPase_HisP"/>
    <property type="match status" value="1"/>
</dbReference>
<evidence type="ECO:0000256" key="1">
    <source>
        <dbReference type="ARBA" id="ARBA00004202"/>
    </source>
</evidence>
<dbReference type="GO" id="GO:0016887">
    <property type="term" value="F:ATP hydrolysis activity"/>
    <property type="evidence" value="ECO:0007669"/>
    <property type="project" value="InterPro"/>
</dbReference>
<evidence type="ECO:0000313" key="11">
    <source>
        <dbReference type="EMBL" id="PEH38459.1"/>
    </source>
</evidence>
<keyword evidence="6" id="KW-0547">Nucleotide-binding</keyword>
<evidence type="ECO:0000259" key="10">
    <source>
        <dbReference type="PROSITE" id="PS50893"/>
    </source>
</evidence>
<evidence type="ECO:0000256" key="6">
    <source>
        <dbReference type="ARBA" id="ARBA00022741"/>
    </source>
</evidence>
<dbReference type="GO" id="GO:0005524">
    <property type="term" value="F:ATP binding"/>
    <property type="evidence" value="ECO:0007669"/>
    <property type="project" value="UniProtKB-KW"/>
</dbReference>
<keyword evidence="8" id="KW-0029">Amino-acid transport</keyword>
<dbReference type="RefSeq" id="WP_096748895.1">
    <property type="nucleotide sequence ID" value="NZ_CADEPO010000002.1"/>
</dbReference>
<evidence type="ECO:0000256" key="8">
    <source>
        <dbReference type="ARBA" id="ARBA00022970"/>
    </source>
</evidence>
<reference evidence="12" key="1">
    <citation type="submission" date="2017-09" db="EMBL/GenBank/DDBJ databases">
        <title>FDA dAtabase for Regulatory Grade micrObial Sequences (FDA-ARGOS): Supporting development and validation of Infectious Disease Dx tests.</title>
        <authorList>
            <person name="Minogue T."/>
            <person name="Wolcott M."/>
            <person name="Wasieloski L."/>
            <person name="Aguilar W."/>
            <person name="Moore D."/>
            <person name="Tallon L."/>
            <person name="Sadzewicz L."/>
            <person name="Ott S."/>
            <person name="Zhao X."/>
            <person name="Nagaraj S."/>
            <person name="Vavikolanu K."/>
            <person name="Aluvathingal J."/>
            <person name="Nadendla S."/>
            <person name="Sichtig H."/>
        </authorList>
    </citation>
    <scope>NUCLEOTIDE SEQUENCE [LARGE SCALE GENOMIC DNA]</scope>
    <source>
        <strain evidence="12">FDAARGOS_390</strain>
    </source>
</reference>
<comment type="subcellular location">
    <subcellularLocation>
        <location evidence="1">Cell membrane</location>
        <topology evidence="1">Peripheral membrane protein</topology>
    </subcellularLocation>
</comment>
<proteinExistence type="inferred from homology"/>
<sequence length="278" mass="30512">MPAPDFQPSAAPLVRLRDVHLSYGATPVLQGIDLAVHRGQAVSIIGPSGSGKSTILRCIAGLQRPTRGEIEVHGMRVDRIASEREEIALHKRVGFVFQQYNLFPHLSVLDNLIAAPVRILKRDRKTALREAQALLERVRLADKAHRYPGELSGGQQQRVAIARALAMRPDLILFDEVTSALDPETAGEVLAVIRELVSDGMTCVLVTHEMRFAEEISDVVFFTEAGVIVEAGPPARIFGAPRSARTRAFLAHARTPEQVRLDAYAAQPIVLDLKRFAV</sequence>
<evidence type="ECO:0000256" key="7">
    <source>
        <dbReference type="ARBA" id="ARBA00022840"/>
    </source>
</evidence>
<dbReference type="GO" id="GO:0015424">
    <property type="term" value="F:ABC-type amino acid transporter activity"/>
    <property type="evidence" value="ECO:0007669"/>
    <property type="project" value="InterPro"/>
</dbReference>
<evidence type="ECO:0000313" key="12">
    <source>
        <dbReference type="Proteomes" id="UP000220629"/>
    </source>
</evidence>
<evidence type="ECO:0000256" key="2">
    <source>
        <dbReference type="ARBA" id="ARBA00005417"/>
    </source>
</evidence>